<dbReference type="Gene3D" id="1.10.3720.10">
    <property type="entry name" value="MetI-like"/>
    <property type="match status" value="1"/>
</dbReference>
<sequence length="305" mass="33307">MAVFILKRLGLALLVALTVSFISFSLLFMAGDPAVAIAGENASSEDIAVVNERYGFDRPMIVQYGDWLGSAVTGDLGNSWYFDMPVTELIADRLTVTMKLGLFAITLALAVAIPLGVAAAANPNSMIDRFALFLSVVGQAIPSFWFGLILIVIFSIKMRLLPASGNETWQHFVLPTVVLGYYATPAIMRLTRAGMMEVLSSDYIRTARAKGLRTRKVMFKHALRNAIIPVVSLAAVQMGFMLGGSIVVETVFALHGAGYLAWESIARNDLPTMQALILIFSTFYILFTFLADVLNAWLDPRLRVG</sequence>
<feature type="transmembrane region" description="Helical" evidence="7">
    <location>
        <begin position="132"/>
        <end position="156"/>
    </location>
</feature>
<feature type="transmembrane region" description="Helical" evidence="7">
    <location>
        <begin position="100"/>
        <end position="120"/>
    </location>
</feature>
<dbReference type="PANTHER" id="PTHR43163:SF6">
    <property type="entry name" value="DIPEPTIDE TRANSPORT SYSTEM PERMEASE PROTEIN DPPB-RELATED"/>
    <property type="match status" value="1"/>
</dbReference>
<dbReference type="GO" id="GO:0005886">
    <property type="term" value="C:plasma membrane"/>
    <property type="evidence" value="ECO:0007669"/>
    <property type="project" value="UniProtKB-SubCell"/>
</dbReference>
<evidence type="ECO:0000313" key="9">
    <source>
        <dbReference type="EMBL" id="KEJ94682.1"/>
    </source>
</evidence>
<accession>A0A073JAD5</accession>
<evidence type="ECO:0000256" key="6">
    <source>
        <dbReference type="ARBA" id="ARBA00023136"/>
    </source>
</evidence>
<dbReference type="CDD" id="cd06261">
    <property type="entry name" value="TM_PBP2"/>
    <property type="match status" value="1"/>
</dbReference>
<evidence type="ECO:0000256" key="2">
    <source>
        <dbReference type="ARBA" id="ARBA00022448"/>
    </source>
</evidence>
<keyword evidence="2 7" id="KW-0813">Transport</keyword>
<feature type="transmembrane region" description="Helical" evidence="7">
    <location>
        <begin position="275"/>
        <end position="298"/>
    </location>
</feature>
<organism evidence="9 10">
    <name type="scientific">Pseudosulfitobacter pseudonitzschiae</name>
    <dbReference type="NCBI Taxonomy" id="1402135"/>
    <lineage>
        <taxon>Bacteria</taxon>
        <taxon>Pseudomonadati</taxon>
        <taxon>Pseudomonadota</taxon>
        <taxon>Alphaproteobacteria</taxon>
        <taxon>Rhodobacterales</taxon>
        <taxon>Roseobacteraceae</taxon>
        <taxon>Pseudosulfitobacter</taxon>
    </lineage>
</organism>
<evidence type="ECO:0000259" key="8">
    <source>
        <dbReference type="PROSITE" id="PS50928"/>
    </source>
</evidence>
<keyword evidence="4 7" id="KW-0812">Transmembrane</keyword>
<feature type="transmembrane region" description="Helical" evidence="7">
    <location>
        <begin position="226"/>
        <end position="255"/>
    </location>
</feature>
<dbReference type="GO" id="GO:0055085">
    <property type="term" value="P:transmembrane transport"/>
    <property type="evidence" value="ECO:0007669"/>
    <property type="project" value="InterPro"/>
</dbReference>
<comment type="similarity">
    <text evidence="7">Belongs to the binding-protein-dependent transport system permease family.</text>
</comment>
<proteinExistence type="inferred from homology"/>
<dbReference type="GeneID" id="68871879"/>
<protein>
    <submittedName>
        <fullName evidence="9">ABC transporter permease</fullName>
    </submittedName>
</protein>
<evidence type="ECO:0000256" key="4">
    <source>
        <dbReference type="ARBA" id="ARBA00022692"/>
    </source>
</evidence>
<dbReference type="RefSeq" id="WP_037929093.1">
    <property type="nucleotide sequence ID" value="NZ_CP054600.1"/>
</dbReference>
<keyword evidence="10" id="KW-1185">Reference proteome</keyword>
<evidence type="ECO:0000256" key="1">
    <source>
        <dbReference type="ARBA" id="ARBA00004651"/>
    </source>
</evidence>
<keyword evidence="3" id="KW-1003">Cell membrane</keyword>
<dbReference type="EMBL" id="JAMD01000011">
    <property type="protein sequence ID" value="KEJ94682.1"/>
    <property type="molecule type" value="Genomic_DNA"/>
</dbReference>
<dbReference type="PROSITE" id="PS50928">
    <property type="entry name" value="ABC_TM1"/>
    <property type="match status" value="1"/>
</dbReference>
<dbReference type="Proteomes" id="UP000027746">
    <property type="component" value="Unassembled WGS sequence"/>
</dbReference>
<dbReference type="InterPro" id="IPR045621">
    <property type="entry name" value="BPD_transp_1_N"/>
</dbReference>
<name>A0A073JAD5_9RHOB</name>
<evidence type="ECO:0000256" key="5">
    <source>
        <dbReference type="ARBA" id="ARBA00022989"/>
    </source>
</evidence>
<evidence type="ECO:0000313" key="10">
    <source>
        <dbReference type="Proteomes" id="UP000027746"/>
    </source>
</evidence>
<evidence type="ECO:0000256" key="7">
    <source>
        <dbReference type="RuleBase" id="RU363032"/>
    </source>
</evidence>
<evidence type="ECO:0000256" key="3">
    <source>
        <dbReference type="ARBA" id="ARBA00022475"/>
    </source>
</evidence>
<dbReference type="InterPro" id="IPR000515">
    <property type="entry name" value="MetI-like"/>
</dbReference>
<dbReference type="OrthoDB" id="9807402at2"/>
<keyword evidence="6 7" id="KW-0472">Membrane</keyword>
<dbReference type="InterPro" id="IPR035906">
    <property type="entry name" value="MetI-like_sf"/>
</dbReference>
<dbReference type="SUPFAM" id="SSF161098">
    <property type="entry name" value="MetI-like"/>
    <property type="match status" value="1"/>
</dbReference>
<comment type="caution">
    <text evidence="9">The sequence shown here is derived from an EMBL/GenBank/DDBJ whole genome shotgun (WGS) entry which is preliminary data.</text>
</comment>
<dbReference type="AlphaFoldDB" id="A0A073JAD5"/>
<comment type="subcellular location">
    <subcellularLocation>
        <location evidence="1 7">Cell membrane</location>
        <topology evidence="1 7">Multi-pass membrane protein</topology>
    </subcellularLocation>
</comment>
<dbReference type="PANTHER" id="PTHR43163">
    <property type="entry name" value="DIPEPTIDE TRANSPORT SYSTEM PERMEASE PROTEIN DPPB-RELATED"/>
    <property type="match status" value="1"/>
</dbReference>
<reference evidence="9 10" key="1">
    <citation type="submission" date="2014-01" db="EMBL/GenBank/DDBJ databases">
        <title>Sulfitobacter sp. H3 (MCCC 1A00686) Genome Sequencing.</title>
        <authorList>
            <person name="Lai Q."/>
            <person name="Hong Z."/>
        </authorList>
    </citation>
    <scope>NUCLEOTIDE SEQUENCE [LARGE SCALE GENOMIC DNA]</scope>
    <source>
        <strain evidence="9 10">H3</strain>
    </source>
</reference>
<dbReference type="Pfam" id="PF19300">
    <property type="entry name" value="BPD_transp_1_N"/>
    <property type="match status" value="1"/>
</dbReference>
<feature type="transmembrane region" description="Helical" evidence="7">
    <location>
        <begin position="168"/>
        <end position="188"/>
    </location>
</feature>
<gene>
    <name evidence="9" type="ORF">SUH3_05590</name>
</gene>
<dbReference type="Pfam" id="PF00528">
    <property type="entry name" value="BPD_transp_1"/>
    <property type="match status" value="1"/>
</dbReference>
<feature type="domain" description="ABC transmembrane type-1" evidence="8">
    <location>
        <begin position="94"/>
        <end position="291"/>
    </location>
</feature>
<keyword evidence="5 7" id="KW-1133">Transmembrane helix</keyword>